<dbReference type="InterPro" id="IPR016156">
    <property type="entry name" value="FAD/NAD-linked_Rdtase_dimer_sf"/>
</dbReference>
<dbReference type="GO" id="GO:0016651">
    <property type="term" value="F:oxidoreductase activity, acting on NAD(P)H"/>
    <property type="evidence" value="ECO:0007669"/>
    <property type="project" value="TreeGrafter"/>
</dbReference>
<reference evidence="11 12" key="1">
    <citation type="journal article" date="2012" name="New Phytol.">
        <title>Insight into trade-off between wood decay and parasitism from the genome of a fungal forest pathogen.</title>
        <authorList>
            <person name="Olson A."/>
            <person name="Aerts A."/>
            <person name="Asiegbu F."/>
            <person name="Belbahri L."/>
            <person name="Bouzid O."/>
            <person name="Broberg A."/>
            <person name="Canback B."/>
            <person name="Coutinho P.M."/>
            <person name="Cullen D."/>
            <person name="Dalman K."/>
            <person name="Deflorio G."/>
            <person name="van Diepen L.T."/>
            <person name="Dunand C."/>
            <person name="Duplessis S."/>
            <person name="Durling M."/>
            <person name="Gonthier P."/>
            <person name="Grimwood J."/>
            <person name="Fossdal C.G."/>
            <person name="Hansson D."/>
            <person name="Henrissat B."/>
            <person name="Hietala A."/>
            <person name="Himmelstrand K."/>
            <person name="Hoffmeister D."/>
            <person name="Hogberg N."/>
            <person name="James T.Y."/>
            <person name="Karlsson M."/>
            <person name="Kohler A."/>
            <person name="Kues U."/>
            <person name="Lee Y.H."/>
            <person name="Lin Y.C."/>
            <person name="Lind M."/>
            <person name="Lindquist E."/>
            <person name="Lombard V."/>
            <person name="Lucas S."/>
            <person name="Lunden K."/>
            <person name="Morin E."/>
            <person name="Murat C."/>
            <person name="Park J."/>
            <person name="Raffaello T."/>
            <person name="Rouze P."/>
            <person name="Salamov A."/>
            <person name="Schmutz J."/>
            <person name="Solheim H."/>
            <person name="Stahlberg J."/>
            <person name="Velez H."/>
            <person name="de Vries R.P."/>
            <person name="Wiebenga A."/>
            <person name="Woodward S."/>
            <person name="Yakovlev I."/>
            <person name="Garbelotto M."/>
            <person name="Martin F."/>
            <person name="Grigoriev I.V."/>
            <person name="Stenlid J."/>
        </authorList>
    </citation>
    <scope>NUCLEOTIDE SEQUENCE [LARGE SCALE GENOMIC DNA]</scope>
    <source>
        <strain evidence="11 12">TC 32-1</strain>
    </source>
</reference>
<dbReference type="Pfam" id="PF00355">
    <property type="entry name" value="Rieske"/>
    <property type="match status" value="1"/>
</dbReference>
<dbReference type="InterPro" id="IPR036188">
    <property type="entry name" value="FAD/NAD-bd_sf"/>
</dbReference>
<dbReference type="GO" id="GO:0051537">
    <property type="term" value="F:2 iron, 2 sulfur cluster binding"/>
    <property type="evidence" value="ECO:0007669"/>
    <property type="project" value="UniProtKB-KW"/>
</dbReference>
<evidence type="ECO:0000256" key="8">
    <source>
        <dbReference type="ARBA" id="ARBA00023004"/>
    </source>
</evidence>
<evidence type="ECO:0000256" key="1">
    <source>
        <dbReference type="ARBA" id="ARBA00001974"/>
    </source>
</evidence>
<dbReference type="GeneID" id="20670306"/>
<comment type="similarity">
    <text evidence="2">Belongs to the FAD-dependent oxidoreductase family.</text>
</comment>
<evidence type="ECO:0000256" key="3">
    <source>
        <dbReference type="ARBA" id="ARBA00022630"/>
    </source>
</evidence>
<sequence>MSVKTLAVLNESELQDGQMKEVQFESGKVLLSRLGDKIHATSAFCTHYGAPLVKGVLTADGRVVCPWHGACFNVCTGDIEDAPAPEALHLFKAHIANGKIYVTADAARTTPEKKSRPPTLLTSGGDVGGPGVVIVGGGSATFHAIESLREHGFRGPITVLSKEKHAPIDRTKLSKALITDASKIEWRTPADLKIKYNTTLRTDATVTSIDEATKKVILDEKEQIPYETLILASGGIPRRLPVEGASLENVFTLRSIQDAQKIDAACQEGKKLVVIGSSFISMELVVAVSKRKLESIHVIGMEEYPFEAVLGKEVGKGLKKFHESQGVILHSSTSVQSIRASSSAPHLAAEVILASGEVILADVIVMGVGVRPATDYLHASGWALEQDGSVRVDDHLKVIGKQNIYAVGDIATYPQIDGEPRRIEHWNVAGNHGRAVGKTIAGHPQPFVKVPVFWSAQGQQLRYCGVGAGYDDIHVKGDPSEMKFIAYYFKGGKAVAVASMQNDPVVSKASELLRLGLMPTPEELKAGKVCSQLFNSLRACPLN</sequence>
<dbReference type="Gene3D" id="3.50.50.60">
    <property type="entry name" value="FAD/NAD(P)-binding domain"/>
    <property type="match status" value="2"/>
</dbReference>
<keyword evidence="8" id="KW-0408">Iron</keyword>
<evidence type="ECO:0000256" key="5">
    <source>
        <dbReference type="ARBA" id="ARBA00022723"/>
    </source>
</evidence>
<dbReference type="InterPro" id="IPR028202">
    <property type="entry name" value="Reductase_C"/>
</dbReference>
<dbReference type="OrthoDB" id="6029at2759"/>
<evidence type="ECO:0000313" key="12">
    <source>
        <dbReference type="Proteomes" id="UP000030671"/>
    </source>
</evidence>
<dbReference type="AlphaFoldDB" id="W4KAR0"/>
<dbReference type="eggNOG" id="KOG1336">
    <property type="taxonomic scope" value="Eukaryota"/>
</dbReference>
<dbReference type="SUPFAM" id="SSF50022">
    <property type="entry name" value="ISP domain"/>
    <property type="match status" value="1"/>
</dbReference>
<evidence type="ECO:0000256" key="6">
    <source>
        <dbReference type="ARBA" id="ARBA00022827"/>
    </source>
</evidence>
<dbReference type="Gene3D" id="2.102.10.10">
    <property type="entry name" value="Rieske [2Fe-2S] iron-sulphur domain"/>
    <property type="match status" value="1"/>
</dbReference>
<evidence type="ECO:0000256" key="9">
    <source>
        <dbReference type="ARBA" id="ARBA00023014"/>
    </source>
</evidence>
<dbReference type="PANTHER" id="PTHR43557">
    <property type="entry name" value="APOPTOSIS-INDUCING FACTOR 1"/>
    <property type="match status" value="1"/>
</dbReference>
<dbReference type="RefSeq" id="XP_009545185.1">
    <property type="nucleotide sequence ID" value="XM_009546890.1"/>
</dbReference>
<proteinExistence type="inferred from homology"/>
<evidence type="ECO:0000256" key="4">
    <source>
        <dbReference type="ARBA" id="ARBA00022714"/>
    </source>
</evidence>
<dbReference type="GO" id="GO:0005737">
    <property type="term" value="C:cytoplasm"/>
    <property type="evidence" value="ECO:0007669"/>
    <property type="project" value="TreeGrafter"/>
</dbReference>
<dbReference type="FunCoup" id="W4KAR0">
    <property type="interactions" value="296"/>
</dbReference>
<dbReference type="Pfam" id="PF14759">
    <property type="entry name" value="Reductase_C"/>
    <property type="match status" value="1"/>
</dbReference>
<dbReference type="KEGG" id="hir:HETIRDRAFT_316240"/>
<dbReference type="SUPFAM" id="SSF51905">
    <property type="entry name" value="FAD/NAD(P)-binding domain"/>
    <property type="match status" value="2"/>
</dbReference>
<dbReference type="Proteomes" id="UP000030671">
    <property type="component" value="Unassembled WGS sequence"/>
</dbReference>
<evidence type="ECO:0000313" key="11">
    <source>
        <dbReference type="EMBL" id="ETW82873.1"/>
    </source>
</evidence>
<dbReference type="CDD" id="cd03478">
    <property type="entry name" value="Rieske_AIFL_N"/>
    <property type="match status" value="1"/>
</dbReference>
<dbReference type="SUPFAM" id="SSF55424">
    <property type="entry name" value="FAD/NAD-linked reductases, dimerisation (C-terminal) domain"/>
    <property type="match status" value="1"/>
</dbReference>
<dbReference type="PROSITE" id="PS51296">
    <property type="entry name" value="RIESKE"/>
    <property type="match status" value="1"/>
</dbReference>
<dbReference type="InterPro" id="IPR050446">
    <property type="entry name" value="FAD-oxidoreductase/Apoptosis"/>
</dbReference>
<keyword evidence="12" id="KW-1185">Reference proteome</keyword>
<keyword evidence="3" id="KW-0285">Flavoprotein</keyword>
<gene>
    <name evidence="11" type="ORF">HETIRDRAFT_316240</name>
</gene>
<organism evidence="11 12">
    <name type="scientific">Heterobasidion irregulare (strain TC 32-1)</name>
    <dbReference type="NCBI Taxonomy" id="747525"/>
    <lineage>
        <taxon>Eukaryota</taxon>
        <taxon>Fungi</taxon>
        <taxon>Dikarya</taxon>
        <taxon>Basidiomycota</taxon>
        <taxon>Agaricomycotina</taxon>
        <taxon>Agaricomycetes</taxon>
        <taxon>Russulales</taxon>
        <taxon>Bondarzewiaceae</taxon>
        <taxon>Heterobasidion</taxon>
        <taxon>Heterobasidion annosum species complex</taxon>
    </lineage>
</organism>
<dbReference type="PRINTS" id="PR00368">
    <property type="entry name" value="FADPNR"/>
</dbReference>
<keyword evidence="6" id="KW-0274">FAD</keyword>
<dbReference type="InParanoid" id="W4KAR0"/>
<evidence type="ECO:0000256" key="7">
    <source>
        <dbReference type="ARBA" id="ARBA00023002"/>
    </source>
</evidence>
<keyword evidence="5" id="KW-0479">Metal-binding</keyword>
<protein>
    <recommendedName>
        <fullName evidence="10">Rieske domain-containing protein</fullName>
    </recommendedName>
</protein>
<dbReference type="PRINTS" id="PR00411">
    <property type="entry name" value="PNDRDTASEI"/>
</dbReference>
<accession>W4KAR0</accession>
<dbReference type="InterPro" id="IPR017941">
    <property type="entry name" value="Rieske_2Fe-2S"/>
</dbReference>
<dbReference type="InterPro" id="IPR036922">
    <property type="entry name" value="Rieske_2Fe-2S_sf"/>
</dbReference>
<dbReference type="STRING" id="747525.W4KAR0"/>
<evidence type="ECO:0000259" key="10">
    <source>
        <dbReference type="PROSITE" id="PS51296"/>
    </source>
</evidence>
<dbReference type="InterPro" id="IPR023753">
    <property type="entry name" value="FAD/NAD-binding_dom"/>
</dbReference>
<dbReference type="GO" id="GO:0046872">
    <property type="term" value="F:metal ion binding"/>
    <property type="evidence" value="ECO:0007669"/>
    <property type="project" value="UniProtKB-KW"/>
</dbReference>
<dbReference type="Pfam" id="PF07992">
    <property type="entry name" value="Pyr_redox_2"/>
    <property type="match status" value="1"/>
</dbReference>
<dbReference type="EMBL" id="KI925457">
    <property type="protein sequence ID" value="ETW82873.1"/>
    <property type="molecule type" value="Genomic_DNA"/>
</dbReference>
<keyword evidence="7" id="KW-0560">Oxidoreductase</keyword>
<evidence type="ECO:0000256" key="2">
    <source>
        <dbReference type="ARBA" id="ARBA00006442"/>
    </source>
</evidence>
<comment type="cofactor">
    <cofactor evidence="1">
        <name>FAD</name>
        <dbReference type="ChEBI" id="CHEBI:57692"/>
    </cofactor>
</comment>
<feature type="domain" description="Rieske" evidence="10">
    <location>
        <begin position="6"/>
        <end position="102"/>
    </location>
</feature>
<dbReference type="HOGENOM" id="CLU_003291_4_2_1"/>
<dbReference type="PANTHER" id="PTHR43557:SF2">
    <property type="entry name" value="RIESKE DOMAIN-CONTAINING PROTEIN-RELATED"/>
    <property type="match status" value="1"/>
</dbReference>
<dbReference type="Gene3D" id="3.30.390.30">
    <property type="match status" value="1"/>
</dbReference>
<keyword evidence="9" id="KW-0411">Iron-sulfur</keyword>
<keyword evidence="4" id="KW-0001">2Fe-2S</keyword>
<name>W4KAR0_HETIT</name>